<organism evidence="1 2">
    <name type="scientific">Thelephora ganbajun</name>
    <name type="common">Ganba fungus</name>
    <dbReference type="NCBI Taxonomy" id="370292"/>
    <lineage>
        <taxon>Eukaryota</taxon>
        <taxon>Fungi</taxon>
        <taxon>Dikarya</taxon>
        <taxon>Basidiomycota</taxon>
        <taxon>Agaricomycotina</taxon>
        <taxon>Agaricomycetes</taxon>
        <taxon>Thelephorales</taxon>
        <taxon>Thelephoraceae</taxon>
        <taxon>Thelephora</taxon>
    </lineage>
</organism>
<proteinExistence type="predicted"/>
<dbReference type="Proteomes" id="UP000886501">
    <property type="component" value="Unassembled WGS sequence"/>
</dbReference>
<name>A0ACB6ZC27_THEGA</name>
<reference evidence="1" key="2">
    <citation type="journal article" date="2020" name="Nat. Commun.">
        <title>Large-scale genome sequencing of mycorrhizal fungi provides insights into the early evolution of symbiotic traits.</title>
        <authorList>
            <person name="Miyauchi S."/>
            <person name="Kiss E."/>
            <person name="Kuo A."/>
            <person name="Drula E."/>
            <person name="Kohler A."/>
            <person name="Sanchez-Garcia M."/>
            <person name="Morin E."/>
            <person name="Andreopoulos B."/>
            <person name="Barry K.W."/>
            <person name="Bonito G."/>
            <person name="Buee M."/>
            <person name="Carver A."/>
            <person name="Chen C."/>
            <person name="Cichocki N."/>
            <person name="Clum A."/>
            <person name="Culley D."/>
            <person name="Crous P.W."/>
            <person name="Fauchery L."/>
            <person name="Girlanda M."/>
            <person name="Hayes R.D."/>
            <person name="Keri Z."/>
            <person name="LaButti K."/>
            <person name="Lipzen A."/>
            <person name="Lombard V."/>
            <person name="Magnuson J."/>
            <person name="Maillard F."/>
            <person name="Murat C."/>
            <person name="Nolan M."/>
            <person name="Ohm R.A."/>
            <person name="Pangilinan J."/>
            <person name="Pereira M.F."/>
            <person name="Perotto S."/>
            <person name="Peter M."/>
            <person name="Pfister S."/>
            <person name="Riley R."/>
            <person name="Sitrit Y."/>
            <person name="Stielow J.B."/>
            <person name="Szollosi G."/>
            <person name="Zifcakova L."/>
            <person name="Stursova M."/>
            <person name="Spatafora J.W."/>
            <person name="Tedersoo L."/>
            <person name="Vaario L.M."/>
            <person name="Yamada A."/>
            <person name="Yan M."/>
            <person name="Wang P."/>
            <person name="Xu J."/>
            <person name="Bruns T."/>
            <person name="Baldrian P."/>
            <person name="Vilgalys R."/>
            <person name="Dunand C."/>
            <person name="Henrissat B."/>
            <person name="Grigoriev I.V."/>
            <person name="Hibbett D."/>
            <person name="Nagy L.G."/>
            <person name="Martin F.M."/>
        </authorList>
    </citation>
    <scope>NUCLEOTIDE SEQUENCE</scope>
    <source>
        <strain evidence="1">P2</strain>
    </source>
</reference>
<protein>
    <submittedName>
        <fullName evidence="1">FMN-dependent alpha-hydroxy acid dehydrogenase</fullName>
    </submittedName>
</protein>
<evidence type="ECO:0000313" key="2">
    <source>
        <dbReference type="Proteomes" id="UP000886501"/>
    </source>
</evidence>
<gene>
    <name evidence="1" type="ORF">BDM02DRAFT_3171305</name>
</gene>
<dbReference type="EMBL" id="MU118051">
    <property type="protein sequence ID" value="KAF9646711.1"/>
    <property type="molecule type" value="Genomic_DNA"/>
</dbReference>
<accession>A0ACB6ZC27</accession>
<sequence>MNSKIVAEWSTYNIALYSTQRPPPLGTVDTSEKLEQMAREHLIKVATEGAFLYVFGSAGVWKTYEANRKAFDKWAIIPRMLRDCTARNLETTIFGHKFKAPILLAPIGVQGILHPEAEVATAVASRDINVPMILSTAATRSMEEVAEVHGDSHRWYQLYWPYSDEVTVSLLKRAKENGYSALVVTLDTMSIGWRPHDLDTAYLPFFHSYGCQNGFADPTFMARYGKKPETRSELAFPYNPHEINARVEQGDPAAKAMVHMGTEWVKEMSSGRQRSWNELKLLRENWEGPLVLKGIQCAADAELAINAGADGIIVSNHGGRQVDGGVSALWSLEQIMKSQKVKEAQATGKFTVLFDSSIRTGPDIFKALALGAQAILLGRPYVYGLALGGADGVKHVVKTLLAELEVTMGLSGYKNIDEIQGKAEEILARVE</sequence>
<reference evidence="1" key="1">
    <citation type="submission" date="2019-10" db="EMBL/GenBank/DDBJ databases">
        <authorList>
            <consortium name="DOE Joint Genome Institute"/>
            <person name="Kuo A."/>
            <person name="Miyauchi S."/>
            <person name="Kiss E."/>
            <person name="Drula E."/>
            <person name="Kohler A."/>
            <person name="Sanchez-Garcia M."/>
            <person name="Andreopoulos B."/>
            <person name="Barry K.W."/>
            <person name="Bonito G."/>
            <person name="Buee M."/>
            <person name="Carver A."/>
            <person name="Chen C."/>
            <person name="Cichocki N."/>
            <person name="Clum A."/>
            <person name="Culley D."/>
            <person name="Crous P.W."/>
            <person name="Fauchery L."/>
            <person name="Girlanda M."/>
            <person name="Hayes R."/>
            <person name="Keri Z."/>
            <person name="Labutti K."/>
            <person name="Lipzen A."/>
            <person name="Lombard V."/>
            <person name="Magnuson J."/>
            <person name="Maillard F."/>
            <person name="Morin E."/>
            <person name="Murat C."/>
            <person name="Nolan M."/>
            <person name="Ohm R."/>
            <person name="Pangilinan J."/>
            <person name="Pereira M."/>
            <person name="Perotto S."/>
            <person name="Peter M."/>
            <person name="Riley R."/>
            <person name="Sitrit Y."/>
            <person name="Stielow B."/>
            <person name="Szollosi G."/>
            <person name="Zifcakova L."/>
            <person name="Stursova M."/>
            <person name="Spatafora J.W."/>
            <person name="Tedersoo L."/>
            <person name="Vaario L.-M."/>
            <person name="Yamada A."/>
            <person name="Yan M."/>
            <person name="Wang P."/>
            <person name="Xu J."/>
            <person name="Bruns T."/>
            <person name="Baldrian P."/>
            <person name="Vilgalys R."/>
            <person name="Henrissat B."/>
            <person name="Grigoriev I.V."/>
            <person name="Hibbett D."/>
            <person name="Nagy L.G."/>
            <person name="Martin F.M."/>
        </authorList>
    </citation>
    <scope>NUCLEOTIDE SEQUENCE</scope>
    <source>
        <strain evidence="1">P2</strain>
    </source>
</reference>
<keyword evidence="2" id="KW-1185">Reference proteome</keyword>
<evidence type="ECO:0000313" key="1">
    <source>
        <dbReference type="EMBL" id="KAF9646711.1"/>
    </source>
</evidence>
<comment type="caution">
    <text evidence="1">The sequence shown here is derived from an EMBL/GenBank/DDBJ whole genome shotgun (WGS) entry which is preliminary data.</text>
</comment>